<evidence type="ECO:0000313" key="7">
    <source>
        <dbReference type="Proteomes" id="UP000622405"/>
    </source>
</evidence>
<comment type="subcellular location">
    <subcellularLocation>
        <location evidence="1">Membrane</location>
        <topology evidence="1">Multi-pass membrane protein</topology>
    </subcellularLocation>
</comment>
<feature type="transmembrane region" description="Helical" evidence="5">
    <location>
        <begin position="115"/>
        <end position="133"/>
    </location>
</feature>
<evidence type="ECO:0000256" key="2">
    <source>
        <dbReference type="ARBA" id="ARBA00022692"/>
    </source>
</evidence>
<comment type="caution">
    <text evidence="6">The sequence shown here is derived from an EMBL/GenBank/DDBJ whole genome shotgun (WGS) entry which is preliminary data.</text>
</comment>
<reference evidence="6 7" key="1">
    <citation type="journal article" date="2020" name="mSystems">
        <title>Defining Genomic and Predicted Metabolic Features of the Acetobacterium Genus.</title>
        <authorList>
            <person name="Ross D.E."/>
            <person name="Marshall C.W."/>
            <person name="Gulliver D."/>
            <person name="May H.D."/>
            <person name="Norman R.S."/>
        </authorList>
    </citation>
    <scope>NUCLEOTIDE SEQUENCE [LARGE SCALE GENOMIC DNA]</scope>
    <source>
        <strain evidence="6 7">DSM 4132</strain>
    </source>
</reference>
<sequence length="259" mass="29242">MPIALSDLKMERLWMMAAKIDPRTKIVLVLCLTSMVLVVENLAFVVGIGIISIACALLMGVQLLALIRRYQRILILLLTLSFVQSIFTPGPKVLFEVFGIPLLTEKGLEMGIKTFVRMLVILTSGVIMSTSNYRETIQGLIQWKVPYKIAFMTALSLRFIPIFTEEFQDSMVALQLKGIDFRKIPFGKKTQIYVYLITPIILSSLKHAEEIAIAMESRAFGAYQNRVEYLVLRLKGYDYGVMIAAVLLSISYMWAALMV</sequence>
<evidence type="ECO:0000256" key="3">
    <source>
        <dbReference type="ARBA" id="ARBA00022989"/>
    </source>
</evidence>
<evidence type="ECO:0000256" key="5">
    <source>
        <dbReference type="SAM" id="Phobius"/>
    </source>
</evidence>
<keyword evidence="3 5" id="KW-1133">Transmembrane helix</keyword>
<proteinExistence type="predicted"/>
<evidence type="ECO:0000313" key="6">
    <source>
        <dbReference type="EMBL" id="MBC3898130.1"/>
    </source>
</evidence>
<dbReference type="InterPro" id="IPR003339">
    <property type="entry name" value="ABC/ECF_trnsptr_transmembrane"/>
</dbReference>
<name>A0ABR6YSH9_9FIRM</name>
<keyword evidence="2 5" id="KW-0812">Transmembrane</keyword>
<evidence type="ECO:0000256" key="4">
    <source>
        <dbReference type="ARBA" id="ARBA00023136"/>
    </source>
</evidence>
<dbReference type="Proteomes" id="UP000622405">
    <property type="component" value="Unassembled WGS sequence"/>
</dbReference>
<keyword evidence="4 5" id="KW-0472">Membrane</keyword>
<dbReference type="PANTHER" id="PTHR33514">
    <property type="entry name" value="PROTEIN ABCI12, CHLOROPLASTIC"/>
    <property type="match status" value="1"/>
</dbReference>
<dbReference type="CDD" id="cd16914">
    <property type="entry name" value="EcfT"/>
    <property type="match status" value="1"/>
</dbReference>
<dbReference type="PANTHER" id="PTHR33514:SF13">
    <property type="entry name" value="PROTEIN ABCI12, CHLOROPLASTIC"/>
    <property type="match status" value="1"/>
</dbReference>
<dbReference type="Pfam" id="PF02361">
    <property type="entry name" value="CbiQ"/>
    <property type="match status" value="1"/>
</dbReference>
<feature type="transmembrane region" description="Helical" evidence="5">
    <location>
        <begin position="239"/>
        <end position="257"/>
    </location>
</feature>
<accession>A0ABR6YSH9</accession>
<evidence type="ECO:0000256" key="1">
    <source>
        <dbReference type="ARBA" id="ARBA00004141"/>
    </source>
</evidence>
<feature type="transmembrane region" description="Helical" evidence="5">
    <location>
        <begin position="74"/>
        <end position="95"/>
    </location>
</feature>
<gene>
    <name evidence="6" type="ORF">GH811_00690</name>
</gene>
<protein>
    <submittedName>
        <fullName evidence="6">Energy-coupling factor transporter transmembrane protein EcfT</fullName>
    </submittedName>
</protein>
<keyword evidence="7" id="KW-1185">Reference proteome</keyword>
<organism evidence="6 7">
    <name type="scientific">Acetobacterium malicum</name>
    <dbReference type="NCBI Taxonomy" id="52692"/>
    <lineage>
        <taxon>Bacteria</taxon>
        <taxon>Bacillati</taxon>
        <taxon>Bacillota</taxon>
        <taxon>Clostridia</taxon>
        <taxon>Eubacteriales</taxon>
        <taxon>Eubacteriaceae</taxon>
        <taxon>Acetobacterium</taxon>
    </lineage>
</organism>
<feature type="transmembrane region" description="Helical" evidence="5">
    <location>
        <begin position="48"/>
        <end position="67"/>
    </location>
</feature>
<dbReference type="EMBL" id="WJBE01000001">
    <property type="protein sequence ID" value="MBC3898130.1"/>
    <property type="molecule type" value="Genomic_DNA"/>
</dbReference>